<dbReference type="AlphaFoldDB" id="D1NRW3"/>
<feature type="transmembrane region" description="Helical" evidence="7">
    <location>
        <begin position="151"/>
        <end position="175"/>
    </location>
</feature>
<evidence type="ECO:0000256" key="1">
    <source>
        <dbReference type="ARBA" id="ARBA00004141"/>
    </source>
</evidence>
<dbReference type="eggNOG" id="COG0842">
    <property type="taxonomic scope" value="Bacteria"/>
</dbReference>
<evidence type="ECO:0000313" key="12">
    <source>
        <dbReference type="Proteomes" id="UP000003656"/>
    </source>
</evidence>
<feature type="transmembrane region" description="Helical" evidence="7">
    <location>
        <begin position="402"/>
        <end position="423"/>
    </location>
</feature>
<protein>
    <submittedName>
        <fullName evidence="10">ABC-2 type transporter</fullName>
    </submittedName>
    <submittedName>
        <fullName evidence="11">Putative FHA domain containing protein</fullName>
    </submittedName>
</protein>
<keyword evidence="13" id="KW-1185">Reference proteome</keyword>
<name>D1NRW3_9BIFI</name>
<feature type="compositionally biased region" description="Low complexity" evidence="6">
    <location>
        <begin position="255"/>
        <end position="283"/>
    </location>
</feature>
<dbReference type="OrthoDB" id="3227969at2"/>
<evidence type="ECO:0000256" key="6">
    <source>
        <dbReference type="SAM" id="MobiDB-lite"/>
    </source>
</evidence>
<accession>D1NRW3</accession>
<feature type="transmembrane region" description="Helical" evidence="7">
    <location>
        <begin position="187"/>
        <end position="206"/>
    </location>
</feature>
<dbReference type="EMBL" id="ABXB03000001">
    <property type="protein sequence ID" value="EFA23415.1"/>
    <property type="molecule type" value="Genomic_DNA"/>
</dbReference>
<keyword evidence="4 7" id="KW-1133">Transmembrane helix</keyword>
<feature type="transmembrane region" description="Helical" evidence="7">
    <location>
        <begin position="107"/>
        <end position="131"/>
    </location>
</feature>
<dbReference type="InterPro" id="IPR010929">
    <property type="entry name" value="PDR_CDR_ABC"/>
</dbReference>
<feature type="domain" description="ABC-2 type transporter transmembrane" evidence="8">
    <location>
        <begin position="14"/>
        <end position="206"/>
    </location>
</feature>
<dbReference type="EMBL" id="JGYW01000011">
    <property type="protein sequence ID" value="KFI57288.1"/>
    <property type="molecule type" value="Genomic_DNA"/>
</dbReference>
<evidence type="ECO:0000313" key="13">
    <source>
        <dbReference type="Proteomes" id="UP000029074"/>
    </source>
</evidence>
<feature type="transmembrane region" description="Helical" evidence="7">
    <location>
        <begin position="33"/>
        <end position="52"/>
    </location>
</feature>
<reference evidence="10 12" key="1">
    <citation type="submission" date="2009-11" db="EMBL/GenBank/DDBJ databases">
        <authorList>
            <person name="Weinstock G."/>
            <person name="Sodergren E."/>
            <person name="Clifton S."/>
            <person name="Fulton L."/>
            <person name="Fulton B."/>
            <person name="Courtney L."/>
            <person name="Fronick C."/>
            <person name="Harrison M."/>
            <person name="Strong C."/>
            <person name="Farmer C."/>
            <person name="Delahaunty K."/>
            <person name="Markovic C."/>
            <person name="Hall O."/>
            <person name="Minx P."/>
            <person name="Tomlinson C."/>
            <person name="Mitreva M."/>
            <person name="Nelson J."/>
            <person name="Hou S."/>
            <person name="Wollam A."/>
            <person name="Pepin K.H."/>
            <person name="Johnson M."/>
            <person name="Bhonagiri V."/>
            <person name="Nash W.E."/>
            <person name="Warren W."/>
            <person name="Chinwalla A."/>
            <person name="Mardis E.R."/>
            <person name="Wilson R.K."/>
        </authorList>
    </citation>
    <scope>NUCLEOTIDE SEQUENCE [LARGE SCALE GENOMIC DNA]</scope>
    <source>
        <strain evidence="10 12">DSM 20093</strain>
    </source>
</reference>
<feature type="region of interest" description="Disordered" evidence="6">
    <location>
        <begin position="242"/>
        <end position="369"/>
    </location>
</feature>
<comment type="subcellular location">
    <subcellularLocation>
        <location evidence="1">Membrane</location>
        <topology evidence="1">Multi-pass membrane protein</topology>
    </subcellularLocation>
</comment>
<gene>
    <name evidence="11" type="ORF">BGLCM_1533</name>
    <name evidence="10" type="ORF">BIFGAL_02514</name>
</gene>
<dbReference type="InterPro" id="IPR013525">
    <property type="entry name" value="ABC2_TM"/>
</dbReference>
<feature type="compositionally biased region" description="Low complexity" evidence="6">
    <location>
        <begin position="341"/>
        <end position="351"/>
    </location>
</feature>
<dbReference type="GO" id="GO:0005524">
    <property type="term" value="F:ATP binding"/>
    <property type="evidence" value="ECO:0007669"/>
    <property type="project" value="InterPro"/>
</dbReference>
<feature type="compositionally biased region" description="Basic and acidic residues" evidence="6">
    <location>
        <begin position="360"/>
        <end position="369"/>
    </location>
</feature>
<reference evidence="11 13" key="2">
    <citation type="submission" date="2014-03" db="EMBL/GenBank/DDBJ databases">
        <title>Genomics of Bifidobacteria.</title>
        <authorList>
            <person name="Ventura M."/>
            <person name="Milani C."/>
            <person name="Lugli G.A."/>
        </authorList>
    </citation>
    <scope>NUCLEOTIDE SEQUENCE [LARGE SCALE GENOMIC DNA]</scope>
    <source>
        <strain evidence="11 13">LMG 11596</strain>
    </source>
</reference>
<feature type="transmembrane region" description="Helical" evidence="7">
    <location>
        <begin position="67"/>
        <end position="86"/>
    </location>
</feature>
<feature type="compositionally biased region" description="Basic and acidic residues" evidence="6">
    <location>
        <begin position="242"/>
        <end position="254"/>
    </location>
</feature>
<dbReference type="STRING" id="561180.BIFGAL_02514"/>
<comment type="caution">
    <text evidence="10">The sequence shown here is derived from an EMBL/GenBank/DDBJ whole genome shotgun (WGS) entry which is preliminary data.</text>
</comment>
<evidence type="ECO:0000256" key="5">
    <source>
        <dbReference type="ARBA" id="ARBA00023136"/>
    </source>
</evidence>
<evidence type="ECO:0000259" key="8">
    <source>
        <dbReference type="Pfam" id="PF01061"/>
    </source>
</evidence>
<evidence type="ECO:0000256" key="7">
    <source>
        <dbReference type="SAM" id="Phobius"/>
    </source>
</evidence>
<evidence type="ECO:0000256" key="4">
    <source>
        <dbReference type="ARBA" id="ARBA00022989"/>
    </source>
</evidence>
<dbReference type="Proteomes" id="UP000029074">
    <property type="component" value="Unassembled WGS sequence"/>
</dbReference>
<feature type="compositionally biased region" description="Low complexity" evidence="6">
    <location>
        <begin position="293"/>
        <end position="310"/>
    </location>
</feature>
<dbReference type="GO" id="GO:0016020">
    <property type="term" value="C:membrane"/>
    <property type="evidence" value="ECO:0007669"/>
    <property type="project" value="UniProtKB-SubCell"/>
</dbReference>
<feature type="domain" description="CDR ABC transporter" evidence="9">
    <location>
        <begin position="392"/>
        <end position="431"/>
    </location>
</feature>
<proteinExistence type="predicted"/>
<dbReference type="Pfam" id="PF01061">
    <property type="entry name" value="ABC2_membrane"/>
    <property type="match status" value="1"/>
</dbReference>
<evidence type="ECO:0000313" key="11">
    <source>
        <dbReference type="EMBL" id="KFI57288.1"/>
    </source>
</evidence>
<evidence type="ECO:0000256" key="2">
    <source>
        <dbReference type="ARBA" id="ARBA00022448"/>
    </source>
</evidence>
<feature type="compositionally biased region" description="Basic and acidic residues" evidence="6">
    <location>
        <begin position="314"/>
        <end position="332"/>
    </location>
</feature>
<keyword evidence="5 7" id="KW-0472">Membrane</keyword>
<dbReference type="RefSeq" id="WP_006293894.1">
    <property type="nucleotide sequence ID" value="NZ_ABXB03000001.1"/>
</dbReference>
<dbReference type="GO" id="GO:0140359">
    <property type="term" value="F:ABC-type transporter activity"/>
    <property type="evidence" value="ECO:0007669"/>
    <property type="project" value="InterPro"/>
</dbReference>
<keyword evidence="3 7" id="KW-0812">Transmembrane</keyword>
<keyword evidence="2" id="KW-0813">Transport</keyword>
<sequence>MIPIAHRLHILLRQFTNCLVVSSKLLVKAWTSLLIMLAFPLVAVVLTVQVAGKDMFETSNATSSGCFFLVCACIWGGLFNSVQLIVKQRDTLQADMAAGLYPSMFMLANAIVQLVLCSVQSAILLLCFPWIEAQYGHQPPPYGRIINNTMLEYYVTFLLLFYAADALGLVISTLVKKAETASVITPYILIVQLIFSGLLFPLSGVTDTISYGMESRWGMEALAVTSDINYYPDKVSRQQIKETRKVEEQTRRQQEQAQEQARQAQEQAEQQARQQAQLQSQQAPAPSPATNGTDAQSQQDSKQDAAQDTTVDSFSDKELKDLLGREPAQWERDDTDGNDEAAQCQAASGAAYDGSEDENGERTRDYRGVTGYDKDGRRIEYGSCFNPSSASASYEYTVKHLWQVWGILAGFVVVFLVLADILVHRYKSTKNLGRD</sequence>
<evidence type="ECO:0000313" key="10">
    <source>
        <dbReference type="EMBL" id="EFA23415.1"/>
    </source>
</evidence>
<evidence type="ECO:0000256" key="3">
    <source>
        <dbReference type="ARBA" id="ARBA00022692"/>
    </source>
</evidence>
<organism evidence="10 12">
    <name type="scientific">Bifidobacterium gallicum DSM 20093 = LMG 11596</name>
    <dbReference type="NCBI Taxonomy" id="561180"/>
    <lineage>
        <taxon>Bacteria</taxon>
        <taxon>Bacillati</taxon>
        <taxon>Actinomycetota</taxon>
        <taxon>Actinomycetes</taxon>
        <taxon>Bifidobacteriales</taxon>
        <taxon>Bifidobacteriaceae</taxon>
        <taxon>Bifidobacterium</taxon>
    </lineage>
</organism>
<evidence type="ECO:0000259" key="9">
    <source>
        <dbReference type="Pfam" id="PF06422"/>
    </source>
</evidence>
<dbReference type="Proteomes" id="UP000003656">
    <property type="component" value="Unassembled WGS sequence"/>
</dbReference>
<dbReference type="Pfam" id="PF06422">
    <property type="entry name" value="PDR_CDR"/>
    <property type="match status" value="1"/>
</dbReference>